<feature type="non-terminal residue" evidence="1">
    <location>
        <position position="203"/>
    </location>
</feature>
<accession>A0A1C7MV82</accession>
<gene>
    <name evidence="1" type="ORF">A0J61_11284</name>
</gene>
<comment type="caution">
    <text evidence="1">The sequence shown here is derived from an EMBL/GenBank/DDBJ whole genome shotgun (WGS) entry which is preliminary data.</text>
</comment>
<sequence>MMNNNYLSALEEDVVQDKPVLSTKRKVGLKDNGQTADHQGMRIKGLAKLKEEEDCGRLLIQQKINRLHHEHFERKKMEKIKETNRLIEKTNKILKANKPLIPYEKPQSTLPNAKQVEDKALDKLRRWLDQVIEFRFERDIHDEKARKAFEEAIGQLILSFHYFYPDSNAIPMTTYKFVRAHILKTICGDDHHYYKQLMHDIKK</sequence>
<proteinExistence type="predicted"/>
<evidence type="ECO:0000313" key="2">
    <source>
        <dbReference type="Proteomes" id="UP000093000"/>
    </source>
</evidence>
<keyword evidence="2" id="KW-1185">Reference proteome</keyword>
<dbReference type="AlphaFoldDB" id="A0A1C7MV82"/>
<name>A0A1C7MV82_9FUNG</name>
<reference evidence="1 2" key="1">
    <citation type="submission" date="2016-03" db="EMBL/GenBank/DDBJ databases">
        <title>Choanephora cucurbitarum.</title>
        <authorList>
            <person name="Min B."/>
            <person name="Park H."/>
            <person name="Park J.-H."/>
            <person name="Shin H.-D."/>
            <person name="Choi I.-G."/>
        </authorList>
    </citation>
    <scope>NUCLEOTIDE SEQUENCE [LARGE SCALE GENOMIC DNA]</scope>
    <source>
        <strain evidence="1 2">KUS-F28377</strain>
    </source>
</reference>
<protein>
    <submittedName>
        <fullName evidence="1">Uncharacterized protein</fullName>
    </submittedName>
</protein>
<evidence type="ECO:0000313" key="1">
    <source>
        <dbReference type="EMBL" id="OBZ80667.1"/>
    </source>
</evidence>
<organism evidence="1 2">
    <name type="scientific">Choanephora cucurbitarum</name>
    <dbReference type="NCBI Taxonomy" id="101091"/>
    <lineage>
        <taxon>Eukaryota</taxon>
        <taxon>Fungi</taxon>
        <taxon>Fungi incertae sedis</taxon>
        <taxon>Mucoromycota</taxon>
        <taxon>Mucoromycotina</taxon>
        <taxon>Mucoromycetes</taxon>
        <taxon>Mucorales</taxon>
        <taxon>Mucorineae</taxon>
        <taxon>Choanephoraceae</taxon>
        <taxon>Choanephoroideae</taxon>
        <taxon>Choanephora</taxon>
    </lineage>
</organism>
<dbReference type="EMBL" id="LUGH01001865">
    <property type="protein sequence ID" value="OBZ80667.1"/>
    <property type="molecule type" value="Genomic_DNA"/>
</dbReference>
<dbReference type="InParanoid" id="A0A1C7MV82"/>
<dbReference type="Proteomes" id="UP000093000">
    <property type="component" value="Unassembled WGS sequence"/>
</dbReference>